<dbReference type="Pfam" id="PF00528">
    <property type="entry name" value="BPD_transp_1"/>
    <property type="match status" value="1"/>
</dbReference>
<dbReference type="PANTHER" id="PTHR43744">
    <property type="entry name" value="ABC TRANSPORTER PERMEASE PROTEIN MG189-RELATED-RELATED"/>
    <property type="match status" value="1"/>
</dbReference>
<name>A0A9X2B3A6_9BACL</name>
<keyword evidence="4 7" id="KW-0812">Transmembrane</keyword>
<dbReference type="GO" id="GO:0055085">
    <property type="term" value="P:transmembrane transport"/>
    <property type="evidence" value="ECO:0007669"/>
    <property type="project" value="InterPro"/>
</dbReference>
<reference evidence="9" key="1">
    <citation type="submission" date="2022-04" db="EMBL/GenBank/DDBJ databases">
        <title>Paenibacillus mangrovi sp. nov., a novel endophytic bacterium isolated from bark of Kandelia candel.</title>
        <authorList>
            <person name="Tuo L."/>
        </authorList>
    </citation>
    <scope>NUCLEOTIDE SEQUENCE</scope>
    <source>
        <strain evidence="9">KQZ6P-2</strain>
    </source>
</reference>
<comment type="caution">
    <text evidence="9">The sequence shown here is derived from an EMBL/GenBank/DDBJ whole genome shotgun (WGS) entry which is preliminary data.</text>
</comment>
<dbReference type="Gene3D" id="1.10.3720.10">
    <property type="entry name" value="MetI-like"/>
    <property type="match status" value="1"/>
</dbReference>
<sequence>MFNSQKVSATRLTIAIIVTLFMLFPLYWLLITSFKPAEELKSAIPTFWPKHFTFQNYVDAFNKAPFLRYGMNTLIQTVGVVTLQVNIALLAAYAFAKGNFFGRDKLFLAVIAAMVVPEQVVFVPVYVMMANVGWLNTFWALIVPNAVSAYGIFLLRQAFKSINNDVIEAAKVDGAHRLHILYRILTPMALPTLVTVLIFKIIGSWNSYFWPLVMTNTDNMRVLTVGIAMLKSSIAGNEMLNFQLIMAGSVLVAAPIVILFIFTQKHILTAMSNSTFK</sequence>
<evidence type="ECO:0000256" key="5">
    <source>
        <dbReference type="ARBA" id="ARBA00022989"/>
    </source>
</evidence>
<gene>
    <name evidence="9" type="ORF">MUG84_17060</name>
</gene>
<keyword evidence="6 7" id="KW-0472">Membrane</keyword>
<evidence type="ECO:0000256" key="6">
    <source>
        <dbReference type="ARBA" id="ARBA00023136"/>
    </source>
</evidence>
<feature type="transmembrane region" description="Helical" evidence="7">
    <location>
        <begin position="138"/>
        <end position="159"/>
    </location>
</feature>
<feature type="transmembrane region" description="Helical" evidence="7">
    <location>
        <begin position="106"/>
        <end position="126"/>
    </location>
</feature>
<keyword evidence="3" id="KW-1003">Cell membrane</keyword>
<organism evidence="9 10">
    <name type="scientific">Paenibacillus mangrovi</name>
    <dbReference type="NCBI Taxonomy" id="2931978"/>
    <lineage>
        <taxon>Bacteria</taxon>
        <taxon>Bacillati</taxon>
        <taxon>Bacillota</taxon>
        <taxon>Bacilli</taxon>
        <taxon>Bacillales</taxon>
        <taxon>Paenibacillaceae</taxon>
        <taxon>Paenibacillus</taxon>
    </lineage>
</organism>
<comment type="similarity">
    <text evidence="7">Belongs to the binding-protein-dependent transport system permease family.</text>
</comment>
<dbReference type="Proteomes" id="UP001139347">
    <property type="component" value="Unassembled WGS sequence"/>
</dbReference>
<evidence type="ECO:0000256" key="2">
    <source>
        <dbReference type="ARBA" id="ARBA00022448"/>
    </source>
</evidence>
<keyword evidence="10" id="KW-1185">Reference proteome</keyword>
<keyword evidence="5 7" id="KW-1133">Transmembrane helix</keyword>
<evidence type="ECO:0000313" key="9">
    <source>
        <dbReference type="EMBL" id="MCJ8013439.1"/>
    </source>
</evidence>
<comment type="subcellular location">
    <subcellularLocation>
        <location evidence="1 7">Cell membrane</location>
        <topology evidence="1 7">Multi-pass membrane protein</topology>
    </subcellularLocation>
</comment>
<dbReference type="InterPro" id="IPR035906">
    <property type="entry name" value="MetI-like_sf"/>
</dbReference>
<dbReference type="RefSeq" id="WP_244726825.1">
    <property type="nucleotide sequence ID" value="NZ_JALIRP010000006.1"/>
</dbReference>
<feature type="transmembrane region" description="Helical" evidence="7">
    <location>
        <begin position="242"/>
        <end position="262"/>
    </location>
</feature>
<dbReference type="GO" id="GO:0005886">
    <property type="term" value="C:plasma membrane"/>
    <property type="evidence" value="ECO:0007669"/>
    <property type="project" value="UniProtKB-SubCell"/>
</dbReference>
<dbReference type="EMBL" id="JALIRP010000006">
    <property type="protein sequence ID" value="MCJ8013439.1"/>
    <property type="molecule type" value="Genomic_DNA"/>
</dbReference>
<evidence type="ECO:0000256" key="7">
    <source>
        <dbReference type="RuleBase" id="RU363032"/>
    </source>
</evidence>
<protein>
    <submittedName>
        <fullName evidence="9">Carbohydrate ABC transporter permease</fullName>
    </submittedName>
</protein>
<proteinExistence type="inferred from homology"/>
<evidence type="ECO:0000256" key="4">
    <source>
        <dbReference type="ARBA" id="ARBA00022692"/>
    </source>
</evidence>
<dbReference type="PANTHER" id="PTHR43744:SF12">
    <property type="entry name" value="ABC TRANSPORTER PERMEASE PROTEIN MG189-RELATED"/>
    <property type="match status" value="1"/>
</dbReference>
<dbReference type="AlphaFoldDB" id="A0A9X2B3A6"/>
<feature type="transmembrane region" description="Helical" evidence="7">
    <location>
        <begin position="12"/>
        <end position="31"/>
    </location>
</feature>
<evidence type="ECO:0000256" key="1">
    <source>
        <dbReference type="ARBA" id="ARBA00004651"/>
    </source>
</evidence>
<dbReference type="InterPro" id="IPR000515">
    <property type="entry name" value="MetI-like"/>
</dbReference>
<dbReference type="PROSITE" id="PS50928">
    <property type="entry name" value="ABC_TM1"/>
    <property type="match status" value="1"/>
</dbReference>
<evidence type="ECO:0000313" key="10">
    <source>
        <dbReference type="Proteomes" id="UP001139347"/>
    </source>
</evidence>
<accession>A0A9X2B3A6</accession>
<feature type="domain" description="ABC transmembrane type-1" evidence="8">
    <location>
        <begin position="70"/>
        <end position="263"/>
    </location>
</feature>
<feature type="transmembrane region" description="Helical" evidence="7">
    <location>
        <begin position="74"/>
        <end position="94"/>
    </location>
</feature>
<keyword evidence="2 7" id="KW-0813">Transport</keyword>
<feature type="transmembrane region" description="Helical" evidence="7">
    <location>
        <begin position="180"/>
        <end position="202"/>
    </location>
</feature>
<evidence type="ECO:0000259" key="8">
    <source>
        <dbReference type="PROSITE" id="PS50928"/>
    </source>
</evidence>
<dbReference type="CDD" id="cd06261">
    <property type="entry name" value="TM_PBP2"/>
    <property type="match status" value="1"/>
</dbReference>
<dbReference type="SUPFAM" id="SSF161098">
    <property type="entry name" value="MetI-like"/>
    <property type="match status" value="1"/>
</dbReference>
<evidence type="ECO:0000256" key="3">
    <source>
        <dbReference type="ARBA" id="ARBA00022475"/>
    </source>
</evidence>